<feature type="domain" description="Glycoside hydrolase family 42 N-terminal" evidence="4">
    <location>
        <begin position="69"/>
        <end position="242"/>
    </location>
</feature>
<name>A0ABW3KB47_9BACT</name>
<dbReference type="Pfam" id="PF02449">
    <property type="entry name" value="Glyco_hydro_42"/>
    <property type="match status" value="1"/>
</dbReference>
<feature type="chain" id="PRO_5045418675" evidence="3">
    <location>
        <begin position="22"/>
        <end position="543"/>
    </location>
</feature>
<accession>A0ABW3KB47</accession>
<dbReference type="InterPro" id="IPR017853">
    <property type="entry name" value="GH"/>
</dbReference>
<comment type="caution">
    <text evidence="6">The sequence shown here is derived from an EMBL/GenBank/DDBJ whole genome shotgun (WGS) entry which is preliminary data.</text>
</comment>
<keyword evidence="3" id="KW-0732">Signal</keyword>
<dbReference type="RefSeq" id="WP_377586228.1">
    <property type="nucleotide sequence ID" value="NZ_JBHTKA010000016.1"/>
</dbReference>
<evidence type="ECO:0000259" key="4">
    <source>
        <dbReference type="Pfam" id="PF02449"/>
    </source>
</evidence>
<dbReference type="EMBL" id="JBHTKA010000016">
    <property type="protein sequence ID" value="MFD1003480.1"/>
    <property type="molecule type" value="Genomic_DNA"/>
</dbReference>
<feature type="signal peptide" evidence="3">
    <location>
        <begin position="1"/>
        <end position="21"/>
    </location>
</feature>
<dbReference type="SUPFAM" id="SSF51445">
    <property type="entry name" value="(Trans)glycosidases"/>
    <property type="match status" value="1"/>
</dbReference>
<dbReference type="InterPro" id="IPR040719">
    <property type="entry name" value="DUF5597"/>
</dbReference>
<feature type="domain" description="DUF5597" evidence="5">
    <location>
        <begin position="394"/>
        <end position="526"/>
    </location>
</feature>
<proteinExistence type="predicted"/>
<organism evidence="6 7">
    <name type="scientific">Ohtaekwangia kribbensis</name>
    <dbReference type="NCBI Taxonomy" id="688913"/>
    <lineage>
        <taxon>Bacteria</taxon>
        <taxon>Pseudomonadati</taxon>
        <taxon>Bacteroidota</taxon>
        <taxon>Cytophagia</taxon>
        <taxon>Cytophagales</taxon>
        <taxon>Fulvivirgaceae</taxon>
        <taxon>Ohtaekwangia</taxon>
    </lineage>
</organism>
<keyword evidence="7" id="KW-1185">Reference proteome</keyword>
<dbReference type="InterPro" id="IPR013529">
    <property type="entry name" value="Glyco_hydro_42_N"/>
</dbReference>
<dbReference type="Proteomes" id="UP001597112">
    <property type="component" value="Unassembled WGS sequence"/>
</dbReference>
<gene>
    <name evidence="6" type="ORF">ACFQ21_29415</name>
</gene>
<dbReference type="Gene3D" id="2.60.220.20">
    <property type="entry name" value="putative beta-Galactosidase from caulobacter crescentus"/>
    <property type="match status" value="1"/>
</dbReference>
<evidence type="ECO:0000313" key="7">
    <source>
        <dbReference type="Proteomes" id="UP001597112"/>
    </source>
</evidence>
<keyword evidence="1" id="KW-0378">Hydrolase</keyword>
<protein>
    <submittedName>
        <fullName evidence="6">DUF5597 domain-containing protein</fullName>
    </submittedName>
</protein>
<evidence type="ECO:0000256" key="3">
    <source>
        <dbReference type="SAM" id="SignalP"/>
    </source>
</evidence>
<sequence length="543" mass="61314">MHLAKLYILSFLVASGIAAFAQKQNDIPHLVKQGKTSQLVVQNKPFIILGGELGNSSASDIKYMEPYWKKFADMHLNTILAPVYWELIEPTEGRFDFKSVDDLIEESRKHNLKLILLWFGSWKNSMSCYAPEWVKLNQKRFPRTQDKQGRSAEILSPFSEANLEADKKVFAALMKHIRQIDEQQQTVIMIQVENEIGMLPEARDYHPAATAAFNKPVPQELTRYLNSNKETLAPALREAWKKNGAKMNGTWEELFGKSLATDEAFIAWYFAKYTQVVTEAGKDMYPLPMFINAALNRPNVKPGDYPSGGPLPHIIDIWKAGAPAVDFLSPDFYNPDFKYWNDLYTRADNPLFIPEIRLELSDASKVFYAIGHYHAMGFSPFSIESAEDPVKSALAKSYEVLSQLSPVISVHQGKNTMEGVLVDKTNSEQIVKLGNYTFTFKHDYTLGWSPQAKEEQWPIMGGLIIQTAPDEFIIAGDGIVVTFTSNLPDAPLAGIARIDEGEYKNGQWVAGRRMNGDQSHQGRHLRFSVGECGIQSLKLYPYK</sequence>
<dbReference type="Pfam" id="PF18120">
    <property type="entry name" value="DUF5597"/>
    <property type="match status" value="1"/>
</dbReference>
<evidence type="ECO:0000313" key="6">
    <source>
        <dbReference type="EMBL" id="MFD1003480.1"/>
    </source>
</evidence>
<reference evidence="7" key="1">
    <citation type="journal article" date="2019" name="Int. J. Syst. Evol. Microbiol.">
        <title>The Global Catalogue of Microorganisms (GCM) 10K type strain sequencing project: providing services to taxonomists for standard genome sequencing and annotation.</title>
        <authorList>
            <consortium name="The Broad Institute Genomics Platform"/>
            <consortium name="The Broad Institute Genome Sequencing Center for Infectious Disease"/>
            <person name="Wu L."/>
            <person name="Ma J."/>
        </authorList>
    </citation>
    <scope>NUCLEOTIDE SEQUENCE [LARGE SCALE GENOMIC DNA]</scope>
    <source>
        <strain evidence="7">CCUG 58938</strain>
    </source>
</reference>
<evidence type="ECO:0000256" key="1">
    <source>
        <dbReference type="ARBA" id="ARBA00022801"/>
    </source>
</evidence>
<dbReference type="Gene3D" id="3.20.20.80">
    <property type="entry name" value="Glycosidases"/>
    <property type="match status" value="1"/>
</dbReference>
<evidence type="ECO:0000256" key="2">
    <source>
        <dbReference type="ARBA" id="ARBA00023295"/>
    </source>
</evidence>
<evidence type="ECO:0000259" key="5">
    <source>
        <dbReference type="Pfam" id="PF18120"/>
    </source>
</evidence>
<keyword evidence="2" id="KW-0326">Glycosidase</keyword>